<sequence length="171" mass="19647">MLKGAKTLTVGLKGAKTLTVALQGAKTLMDLLKMLKDRTCELQSLKNRREEISHLCSCSREEMDRRTLLLLYMDEGLMDALMKLDAVKKEQQKLDQQIHELTTRFGHTARSKVSLSQLQKQEATLLEEENQLKLQRENLKKALEDAQKNTQKGDALYRRSVFTVGHLHCMY</sequence>
<name>A0AAR2KJN5_PYGNA</name>
<gene>
    <name evidence="2" type="primary">CCDC153</name>
</gene>
<dbReference type="Ensembl" id="ENSPNAT00000045224.1">
    <property type="protein sequence ID" value="ENSPNAP00000062331.1"/>
    <property type="gene ID" value="ENSPNAG00000037931.1"/>
</dbReference>
<evidence type="ECO:0000313" key="3">
    <source>
        <dbReference type="Proteomes" id="UP001501920"/>
    </source>
</evidence>
<keyword evidence="1" id="KW-0175">Coiled coil</keyword>
<proteinExistence type="predicted"/>
<evidence type="ECO:0000313" key="2">
    <source>
        <dbReference type="Ensembl" id="ENSPNAP00000062331.1"/>
    </source>
</evidence>
<protein>
    <submittedName>
        <fullName evidence="2">Uncharacterized protein</fullName>
    </submittedName>
</protein>
<dbReference type="GeneTree" id="ENSGT00940000181146"/>
<keyword evidence="3" id="KW-1185">Reference proteome</keyword>
<feature type="coiled-coil region" evidence="1">
    <location>
        <begin position="77"/>
        <end position="152"/>
    </location>
</feature>
<dbReference type="Proteomes" id="UP001501920">
    <property type="component" value="Chromosome 6"/>
</dbReference>
<accession>A0AAR2KJN5</accession>
<reference evidence="2" key="2">
    <citation type="submission" date="2025-08" db="UniProtKB">
        <authorList>
            <consortium name="Ensembl"/>
        </authorList>
    </citation>
    <scope>IDENTIFICATION</scope>
</reference>
<reference evidence="2 3" key="1">
    <citation type="submission" date="2020-10" db="EMBL/GenBank/DDBJ databases">
        <title>Pygocentrus nattereri (red-bellied piranha) genome, fPygNat1, primary haplotype.</title>
        <authorList>
            <person name="Myers G."/>
            <person name="Meyer A."/>
            <person name="Karagic N."/>
            <person name="Pippel M."/>
            <person name="Winkler S."/>
            <person name="Tracey A."/>
            <person name="Wood J."/>
            <person name="Formenti G."/>
            <person name="Howe K."/>
            <person name="Fedrigo O."/>
            <person name="Jarvis E.D."/>
        </authorList>
    </citation>
    <scope>NUCLEOTIDE SEQUENCE [LARGE SCALE GENOMIC DNA]</scope>
</reference>
<reference evidence="2" key="3">
    <citation type="submission" date="2025-09" db="UniProtKB">
        <authorList>
            <consortium name="Ensembl"/>
        </authorList>
    </citation>
    <scope>IDENTIFICATION</scope>
</reference>
<evidence type="ECO:0000256" key="1">
    <source>
        <dbReference type="SAM" id="Coils"/>
    </source>
</evidence>
<organism evidence="2 3">
    <name type="scientific">Pygocentrus nattereri</name>
    <name type="common">Red-bellied piranha</name>
    <dbReference type="NCBI Taxonomy" id="42514"/>
    <lineage>
        <taxon>Eukaryota</taxon>
        <taxon>Metazoa</taxon>
        <taxon>Chordata</taxon>
        <taxon>Craniata</taxon>
        <taxon>Vertebrata</taxon>
        <taxon>Euteleostomi</taxon>
        <taxon>Actinopterygii</taxon>
        <taxon>Neopterygii</taxon>
        <taxon>Teleostei</taxon>
        <taxon>Ostariophysi</taxon>
        <taxon>Characiformes</taxon>
        <taxon>Characoidei</taxon>
        <taxon>Pygocentrus</taxon>
    </lineage>
</organism>
<dbReference type="AlphaFoldDB" id="A0AAR2KJN5"/>